<evidence type="ECO:0000256" key="6">
    <source>
        <dbReference type="PROSITE-ProRule" id="PRU00277"/>
    </source>
</evidence>
<keyword evidence="4 6" id="KW-0697">Rotamase</keyword>
<dbReference type="OrthoDB" id="9807797at2"/>
<dbReference type="PROSITE" id="PS50059">
    <property type="entry name" value="FKBP_PPIASE"/>
    <property type="match status" value="1"/>
</dbReference>
<proteinExistence type="inferred from homology"/>
<evidence type="ECO:0000313" key="12">
    <source>
        <dbReference type="Proteomes" id="UP000237056"/>
    </source>
</evidence>
<dbReference type="InterPro" id="IPR001179">
    <property type="entry name" value="PPIase_FKBP_dom"/>
</dbReference>
<dbReference type="PRINTS" id="PR00153">
    <property type="entry name" value="CSAPPISMRASE"/>
</dbReference>
<evidence type="ECO:0000256" key="5">
    <source>
        <dbReference type="ARBA" id="ARBA00023235"/>
    </source>
</evidence>
<organism evidence="11 12">
    <name type="scientific">Flavobacterium croceum DSM 17960</name>
    <dbReference type="NCBI Taxonomy" id="1121886"/>
    <lineage>
        <taxon>Bacteria</taxon>
        <taxon>Pseudomonadati</taxon>
        <taxon>Bacteroidota</taxon>
        <taxon>Flavobacteriia</taxon>
        <taxon>Flavobacteriales</taxon>
        <taxon>Flavobacteriaceae</taxon>
        <taxon>Flavobacterium</taxon>
    </lineage>
</organism>
<dbReference type="SUPFAM" id="SSF50891">
    <property type="entry name" value="Cyclophilin-like"/>
    <property type="match status" value="1"/>
</dbReference>
<comment type="caution">
    <text evidence="11">The sequence shown here is derived from an EMBL/GenBank/DDBJ whole genome shotgun (WGS) entry which is preliminary data.</text>
</comment>
<dbReference type="InterPro" id="IPR002130">
    <property type="entry name" value="Cyclophilin-type_PPIase_dom"/>
</dbReference>
<keyword evidence="8" id="KW-0732">Signal</keyword>
<evidence type="ECO:0000256" key="8">
    <source>
        <dbReference type="SAM" id="SignalP"/>
    </source>
</evidence>
<feature type="domain" description="PPIase cyclophilin-type" evidence="10">
    <location>
        <begin position="56"/>
        <end position="191"/>
    </location>
</feature>
<keyword evidence="7" id="KW-0175">Coiled coil</keyword>
<dbReference type="EMBL" id="PQNY01000004">
    <property type="protein sequence ID" value="POS02481.1"/>
    <property type="molecule type" value="Genomic_DNA"/>
</dbReference>
<dbReference type="AlphaFoldDB" id="A0A2S4N9V0"/>
<dbReference type="PANTHER" id="PTHR45625">
    <property type="entry name" value="PEPTIDYL-PROLYL CIS-TRANS ISOMERASE-RELATED"/>
    <property type="match status" value="1"/>
</dbReference>
<dbReference type="SUPFAM" id="SSF54534">
    <property type="entry name" value="FKBP-like"/>
    <property type="match status" value="1"/>
</dbReference>
<keyword evidence="5 6" id="KW-0413">Isomerase</keyword>
<feature type="signal peptide" evidence="8">
    <location>
        <begin position="1"/>
        <end position="18"/>
    </location>
</feature>
<feature type="chain" id="PRO_5015534494" description="peptidylprolyl isomerase" evidence="8">
    <location>
        <begin position="19"/>
        <end position="417"/>
    </location>
</feature>
<dbReference type="InterPro" id="IPR020892">
    <property type="entry name" value="Cyclophilin-type_PPIase_CS"/>
</dbReference>
<evidence type="ECO:0000256" key="1">
    <source>
        <dbReference type="ARBA" id="ARBA00000971"/>
    </source>
</evidence>
<dbReference type="CDD" id="cd00317">
    <property type="entry name" value="cyclophilin"/>
    <property type="match status" value="1"/>
</dbReference>
<dbReference type="Pfam" id="PF00254">
    <property type="entry name" value="FKBP_C"/>
    <property type="match status" value="1"/>
</dbReference>
<dbReference type="RefSeq" id="WP_103725533.1">
    <property type="nucleotide sequence ID" value="NZ_PQNY01000004.1"/>
</dbReference>
<dbReference type="EC" id="5.2.1.8" evidence="3 6"/>
<dbReference type="InterPro" id="IPR046357">
    <property type="entry name" value="PPIase_dom_sf"/>
</dbReference>
<dbReference type="InterPro" id="IPR029000">
    <property type="entry name" value="Cyclophilin-like_dom_sf"/>
</dbReference>
<evidence type="ECO:0000259" key="10">
    <source>
        <dbReference type="PROSITE" id="PS50072"/>
    </source>
</evidence>
<dbReference type="PANTHER" id="PTHR45625:SF4">
    <property type="entry name" value="PEPTIDYLPROLYL ISOMERASE DOMAIN AND WD REPEAT-CONTAINING PROTEIN 1"/>
    <property type="match status" value="1"/>
</dbReference>
<dbReference type="Gene3D" id="2.40.100.10">
    <property type="entry name" value="Cyclophilin-like"/>
    <property type="match status" value="1"/>
</dbReference>
<name>A0A2S4N9V0_9FLAO</name>
<dbReference type="GO" id="GO:0003755">
    <property type="term" value="F:peptidyl-prolyl cis-trans isomerase activity"/>
    <property type="evidence" value="ECO:0007669"/>
    <property type="project" value="UniProtKB-KW"/>
</dbReference>
<evidence type="ECO:0000256" key="2">
    <source>
        <dbReference type="ARBA" id="ARBA00007365"/>
    </source>
</evidence>
<evidence type="ECO:0000256" key="7">
    <source>
        <dbReference type="SAM" id="Coils"/>
    </source>
</evidence>
<dbReference type="InterPro" id="IPR044666">
    <property type="entry name" value="Cyclophilin_A-like"/>
</dbReference>
<evidence type="ECO:0000259" key="9">
    <source>
        <dbReference type="PROSITE" id="PS50059"/>
    </source>
</evidence>
<dbReference type="GO" id="GO:0006457">
    <property type="term" value="P:protein folding"/>
    <property type="evidence" value="ECO:0007669"/>
    <property type="project" value="InterPro"/>
</dbReference>
<dbReference type="Gene3D" id="3.10.50.40">
    <property type="match status" value="1"/>
</dbReference>
<evidence type="ECO:0000256" key="4">
    <source>
        <dbReference type="ARBA" id="ARBA00023110"/>
    </source>
</evidence>
<evidence type="ECO:0000256" key="3">
    <source>
        <dbReference type="ARBA" id="ARBA00013194"/>
    </source>
</evidence>
<accession>A0A2S4N9V0</accession>
<feature type="domain" description="PPIase FKBP-type" evidence="9">
    <location>
        <begin position="308"/>
        <end position="414"/>
    </location>
</feature>
<dbReference type="Proteomes" id="UP000237056">
    <property type="component" value="Unassembled WGS sequence"/>
</dbReference>
<dbReference type="PROSITE" id="PS50072">
    <property type="entry name" value="CSA_PPIASE_2"/>
    <property type="match status" value="1"/>
</dbReference>
<reference evidence="11 12" key="1">
    <citation type="submission" date="2018-01" db="EMBL/GenBank/DDBJ databases">
        <title>Genomic Encyclopedia of Type Strains, Phase I: the one thousand microbial genomes (KMG-I) project.</title>
        <authorList>
            <person name="Goeker M."/>
        </authorList>
    </citation>
    <scope>NUCLEOTIDE SEQUENCE [LARGE SCALE GENOMIC DNA]</scope>
    <source>
        <strain evidence="11 12">DSM 17960</strain>
    </source>
</reference>
<dbReference type="Pfam" id="PF00160">
    <property type="entry name" value="Pro_isomerase"/>
    <property type="match status" value="1"/>
</dbReference>
<comment type="catalytic activity">
    <reaction evidence="1 6">
        <text>[protein]-peptidylproline (omega=180) = [protein]-peptidylproline (omega=0)</text>
        <dbReference type="Rhea" id="RHEA:16237"/>
        <dbReference type="Rhea" id="RHEA-COMP:10747"/>
        <dbReference type="Rhea" id="RHEA-COMP:10748"/>
        <dbReference type="ChEBI" id="CHEBI:83833"/>
        <dbReference type="ChEBI" id="CHEBI:83834"/>
        <dbReference type="EC" id="5.2.1.8"/>
    </reaction>
</comment>
<keyword evidence="12" id="KW-1185">Reference proteome</keyword>
<gene>
    <name evidence="11" type="ORF">Q361_104206</name>
</gene>
<evidence type="ECO:0000313" key="11">
    <source>
        <dbReference type="EMBL" id="POS02481.1"/>
    </source>
</evidence>
<dbReference type="PROSITE" id="PS00170">
    <property type="entry name" value="CSA_PPIASE_1"/>
    <property type="match status" value="1"/>
</dbReference>
<feature type="coiled-coil region" evidence="7">
    <location>
        <begin position="234"/>
        <end position="266"/>
    </location>
</feature>
<protein>
    <recommendedName>
        <fullName evidence="3 6">peptidylprolyl isomerase</fullName>
        <ecNumber evidence="3 6">5.2.1.8</ecNumber>
    </recommendedName>
</protein>
<comment type="similarity">
    <text evidence="2">Belongs to the cyclophilin-type PPIase family.</text>
</comment>
<sequence length="417" mass="45474">MKLKFLTLVILCASLSFAQTKKKKPVAKKTTTTVVKKTEPLEVKTMDDNGIFATIETNKGTIVLALEYKKTPITVANFISLAEGTNTAVEEKFKGKHFYDGLKFHRVIPNFMIQGGDPDGNGSGGPGYKFVDEITDLPHTGPGILSMANAGEGTNGSQFFITHVETPWLNGKHTVFGHVIKGQDVVNAIKQDDVINKITFERKGEDAKKFDASKVFADYMATKTDFDKNQAVKNAENRKKLEAITAEFQKKKAEAEAKKKAELSKQFAPVAAAKLAKLKAIKLTSTKTASGLQYSFTQKGNGKKPAEGATVYVHYAGYLEDGSLFDSSYESVNKEFGKYDANRGANNGYQPFPFQYGNKGGLIPGFLEGLNLMSFGDKAVFFIPSNLGYGEKGAGNVIPPNSNIIFEVELLETPPTK</sequence>